<accession>A0ABR8ZAJ1</accession>
<dbReference type="EMBL" id="JACYFS010000001">
    <property type="protein sequence ID" value="MBD8082328.1"/>
    <property type="molecule type" value="Genomic_DNA"/>
</dbReference>
<dbReference type="Pfam" id="PF08889">
    <property type="entry name" value="WbqC"/>
    <property type="match status" value="1"/>
</dbReference>
<organism evidence="1 2">
    <name type="scientific">Chryseobacterium caseinilyticum</name>
    <dbReference type="NCBI Taxonomy" id="2771428"/>
    <lineage>
        <taxon>Bacteria</taxon>
        <taxon>Pseudomonadati</taxon>
        <taxon>Bacteroidota</taxon>
        <taxon>Flavobacteriia</taxon>
        <taxon>Flavobacteriales</taxon>
        <taxon>Weeksellaceae</taxon>
        <taxon>Chryseobacterium group</taxon>
        <taxon>Chryseobacterium</taxon>
    </lineage>
</organism>
<proteinExistence type="predicted"/>
<gene>
    <name evidence="1" type="ORF">IC610_07810</name>
</gene>
<evidence type="ECO:0000313" key="2">
    <source>
        <dbReference type="Proteomes" id="UP000637299"/>
    </source>
</evidence>
<sequence length="233" mass="26701">MVTAVMQPYIFPYLGYFQMINASDTFVFYDDVQFIKGGWINRNRIIVGNQVKYFTIPLLKATPNKLINEIYIDTHSKDFKNILKTINQSYKKSPYFTDVFPLLEDTFAGTENRIGEMAINSIKNVSEYLGISTLFLKSSVEFKDITGLERTARLIEICNSTNADYYINAPGGRELYSKVDFLDKGISLQFIESQLSQYKQGTDEFFAGLSIVDVLMHNSREEVLGMLNLYSLK</sequence>
<dbReference type="Proteomes" id="UP000637299">
    <property type="component" value="Unassembled WGS sequence"/>
</dbReference>
<protein>
    <submittedName>
        <fullName evidence="1">WbqC family protein</fullName>
    </submittedName>
</protein>
<dbReference type="InterPro" id="IPR014985">
    <property type="entry name" value="WbqC"/>
</dbReference>
<name>A0ABR8ZAJ1_9FLAO</name>
<keyword evidence="2" id="KW-1185">Reference proteome</keyword>
<reference evidence="1 2" key="1">
    <citation type="submission" date="2020-09" db="EMBL/GenBank/DDBJ databases">
        <title>Genome seq and assembly of Chryseobacterium sp.</title>
        <authorList>
            <person name="Chhetri G."/>
        </authorList>
    </citation>
    <scope>NUCLEOTIDE SEQUENCE [LARGE SCALE GENOMIC DNA]</scope>
    <source>
        <strain evidence="1 2">GCR10</strain>
    </source>
</reference>
<evidence type="ECO:0000313" key="1">
    <source>
        <dbReference type="EMBL" id="MBD8082328.1"/>
    </source>
</evidence>
<comment type="caution">
    <text evidence="1">The sequence shown here is derived from an EMBL/GenBank/DDBJ whole genome shotgun (WGS) entry which is preliminary data.</text>
</comment>
<dbReference type="RefSeq" id="WP_191736078.1">
    <property type="nucleotide sequence ID" value="NZ_JACYFS010000001.1"/>
</dbReference>